<keyword evidence="3" id="KW-1185">Reference proteome</keyword>
<dbReference type="Proteomes" id="UP001153050">
    <property type="component" value="Unassembled WGS sequence"/>
</dbReference>
<protein>
    <recommendedName>
        <fullName evidence="4">Secreted protein</fullName>
    </recommendedName>
</protein>
<gene>
    <name evidence="2" type="ORF">MES5069_930007</name>
</gene>
<name>A0ABM9EJT0_9HYPH</name>
<feature type="signal peptide" evidence="1">
    <location>
        <begin position="1"/>
        <end position="25"/>
    </location>
</feature>
<evidence type="ECO:0000313" key="3">
    <source>
        <dbReference type="Proteomes" id="UP001153050"/>
    </source>
</evidence>
<accession>A0ABM9EJT0</accession>
<evidence type="ECO:0000256" key="1">
    <source>
        <dbReference type="SAM" id="SignalP"/>
    </source>
</evidence>
<dbReference type="EMBL" id="CAKXZT010000194">
    <property type="protein sequence ID" value="CAH2409654.1"/>
    <property type="molecule type" value="Genomic_DNA"/>
</dbReference>
<organism evidence="2 3">
    <name type="scientific">Mesorhizobium escarrei</name>
    <dbReference type="NCBI Taxonomy" id="666018"/>
    <lineage>
        <taxon>Bacteria</taxon>
        <taxon>Pseudomonadati</taxon>
        <taxon>Pseudomonadota</taxon>
        <taxon>Alphaproteobacteria</taxon>
        <taxon>Hyphomicrobiales</taxon>
        <taxon>Phyllobacteriaceae</taxon>
        <taxon>Mesorhizobium</taxon>
    </lineage>
</organism>
<reference evidence="2 3" key="1">
    <citation type="submission" date="2022-03" db="EMBL/GenBank/DDBJ databases">
        <authorList>
            <person name="Brunel B."/>
        </authorList>
    </citation>
    <scope>NUCLEOTIDE SEQUENCE [LARGE SCALE GENOMIC DNA]</scope>
    <source>
        <strain evidence="2">STM5069sample</strain>
    </source>
</reference>
<feature type="chain" id="PRO_5046300697" description="Secreted protein" evidence="1">
    <location>
        <begin position="26"/>
        <end position="75"/>
    </location>
</feature>
<evidence type="ECO:0008006" key="4">
    <source>
        <dbReference type="Google" id="ProtNLM"/>
    </source>
</evidence>
<proteinExistence type="predicted"/>
<keyword evidence="1" id="KW-0732">Signal</keyword>
<evidence type="ECO:0000313" key="2">
    <source>
        <dbReference type="EMBL" id="CAH2409654.1"/>
    </source>
</evidence>
<comment type="caution">
    <text evidence="2">The sequence shown here is derived from an EMBL/GenBank/DDBJ whole genome shotgun (WGS) entry which is preliminary data.</text>
</comment>
<sequence length="75" mass="7959">MLANRGFLSAFANSFVISILSSALAVAVAPSPPTGCRSSRPSCAAPRRNLSSVCGLRRRCCSSFRCIIWRPGSGR</sequence>